<comment type="similarity">
    <text evidence="1">Belongs to the UPF0065 (bug) family.</text>
</comment>
<dbReference type="PIRSF" id="PIRSF017082">
    <property type="entry name" value="YflP"/>
    <property type="match status" value="1"/>
</dbReference>
<dbReference type="AlphaFoldDB" id="A0A917CB01"/>
<dbReference type="InterPro" id="IPR042100">
    <property type="entry name" value="Bug_dom1"/>
</dbReference>
<organism evidence="3 4">
    <name type="scientific">Azorhizobium oxalatiphilum</name>
    <dbReference type="NCBI Taxonomy" id="980631"/>
    <lineage>
        <taxon>Bacteria</taxon>
        <taxon>Pseudomonadati</taxon>
        <taxon>Pseudomonadota</taxon>
        <taxon>Alphaproteobacteria</taxon>
        <taxon>Hyphomicrobiales</taxon>
        <taxon>Xanthobacteraceae</taxon>
        <taxon>Azorhizobium</taxon>
    </lineage>
</organism>
<proteinExistence type="inferred from homology"/>
<dbReference type="Gene3D" id="3.40.190.10">
    <property type="entry name" value="Periplasmic binding protein-like II"/>
    <property type="match status" value="1"/>
</dbReference>
<reference evidence="3" key="1">
    <citation type="journal article" date="2014" name="Int. J. Syst. Evol. Microbiol.">
        <title>Complete genome sequence of Corynebacterium casei LMG S-19264T (=DSM 44701T), isolated from a smear-ripened cheese.</title>
        <authorList>
            <consortium name="US DOE Joint Genome Institute (JGI-PGF)"/>
            <person name="Walter F."/>
            <person name="Albersmeier A."/>
            <person name="Kalinowski J."/>
            <person name="Ruckert C."/>
        </authorList>
    </citation>
    <scope>NUCLEOTIDE SEQUENCE</scope>
    <source>
        <strain evidence="3">CCM 7897</strain>
    </source>
</reference>
<comment type="caution">
    <text evidence="3">The sequence shown here is derived from an EMBL/GenBank/DDBJ whole genome shotgun (WGS) entry which is preliminary data.</text>
</comment>
<dbReference type="InterPro" id="IPR005064">
    <property type="entry name" value="BUG"/>
</dbReference>
<dbReference type="Gene3D" id="3.40.190.150">
    <property type="entry name" value="Bordetella uptake gene, domain 1"/>
    <property type="match status" value="1"/>
</dbReference>
<dbReference type="Pfam" id="PF03401">
    <property type="entry name" value="TctC"/>
    <property type="match status" value="1"/>
</dbReference>
<dbReference type="SUPFAM" id="SSF53850">
    <property type="entry name" value="Periplasmic binding protein-like II"/>
    <property type="match status" value="1"/>
</dbReference>
<dbReference type="PANTHER" id="PTHR42928:SF5">
    <property type="entry name" value="BLR1237 PROTEIN"/>
    <property type="match status" value="1"/>
</dbReference>
<feature type="signal peptide" evidence="2">
    <location>
        <begin position="1"/>
        <end position="21"/>
    </location>
</feature>
<dbReference type="PANTHER" id="PTHR42928">
    <property type="entry name" value="TRICARBOXYLATE-BINDING PROTEIN"/>
    <property type="match status" value="1"/>
</dbReference>
<sequence>MKRILTALALAAAVFAGPAQAQDDFPNRPIRLVVPFAAGGSTDIVARIIAAKMSEILKQQVVVDNRGGAGGNLGAAAVAKAAPDGYTVLMGTVATHAINPALYTKMPYDPVKDFAPVSLLVNVPNVVVVHPSLGVKTTAELIALLKANPDKYEYASSGVGTPLHLSGALFESMAGVKMVHVPYKGAGPAMLDLVGGQVKIMFDNLPSAIGHIRKGSITGVAITTKERSPAAPDLPTVSESGLPGYETYSWNAIFAPAGTPMPIIDKLAKAGAEAVADPDVKAKLADISAVSVGAGPAELAAHVKAELAKWGPVVKASGASINE</sequence>
<dbReference type="Proteomes" id="UP000606044">
    <property type="component" value="Unassembled WGS sequence"/>
</dbReference>
<evidence type="ECO:0000313" key="3">
    <source>
        <dbReference type="EMBL" id="GGF82569.1"/>
    </source>
</evidence>
<protein>
    <submittedName>
        <fullName evidence="3">MFS transporter</fullName>
    </submittedName>
</protein>
<gene>
    <name evidence="3" type="ORF">GCM10007301_48350</name>
</gene>
<feature type="chain" id="PRO_5036951787" evidence="2">
    <location>
        <begin position="22"/>
        <end position="323"/>
    </location>
</feature>
<keyword evidence="4" id="KW-1185">Reference proteome</keyword>
<keyword evidence="2" id="KW-0732">Signal</keyword>
<dbReference type="EMBL" id="BMCT01000009">
    <property type="protein sequence ID" value="GGF82569.1"/>
    <property type="molecule type" value="Genomic_DNA"/>
</dbReference>
<dbReference type="RefSeq" id="WP_188583449.1">
    <property type="nucleotide sequence ID" value="NZ_BMCT01000009.1"/>
</dbReference>
<evidence type="ECO:0000256" key="2">
    <source>
        <dbReference type="SAM" id="SignalP"/>
    </source>
</evidence>
<evidence type="ECO:0000256" key="1">
    <source>
        <dbReference type="ARBA" id="ARBA00006987"/>
    </source>
</evidence>
<evidence type="ECO:0000313" key="4">
    <source>
        <dbReference type="Proteomes" id="UP000606044"/>
    </source>
</evidence>
<dbReference type="CDD" id="cd13578">
    <property type="entry name" value="PBP2_Bug27"/>
    <property type="match status" value="1"/>
</dbReference>
<name>A0A917CB01_9HYPH</name>
<accession>A0A917CB01</accession>
<reference evidence="3" key="2">
    <citation type="submission" date="2020-09" db="EMBL/GenBank/DDBJ databases">
        <authorList>
            <person name="Sun Q."/>
            <person name="Sedlacek I."/>
        </authorList>
    </citation>
    <scope>NUCLEOTIDE SEQUENCE</scope>
    <source>
        <strain evidence="3">CCM 7897</strain>
    </source>
</reference>